<accession>A0A379X2S5</accession>
<protein>
    <submittedName>
        <fullName evidence="1">Uncharacterized protein</fullName>
    </submittedName>
</protein>
<reference evidence="1 2" key="1">
    <citation type="submission" date="2018-06" db="EMBL/GenBank/DDBJ databases">
        <authorList>
            <consortium name="Pathogen Informatics"/>
            <person name="Doyle S."/>
        </authorList>
    </citation>
    <scope>NUCLEOTIDE SEQUENCE [LARGE SCALE GENOMIC DNA]</scope>
    <source>
        <strain evidence="1 2">NCTC8261</strain>
    </source>
</reference>
<sequence>MATFSDAVVQKNYRIVVFYLINNPLMYAAMFKKPYVAKKCADHSVNFFCRNRPFIVACDMKLISQQQNATGQALRFGHDK</sequence>
<proteinExistence type="predicted"/>
<dbReference type="AlphaFoldDB" id="A0A379X2S5"/>
<evidence type="ECO:0000313" key="1">
    <source>
        <dbReference type="EMBL" id="SUH40198.1"/>
    </source>
</evidence>
<evidence type="ECO:0000313" key="2">
    <source>
        <dbReference type="Proteomes" id="UP000254712"/>
    </source>
</evidence>
<organism evidence="1 2">
    <name type="scientific">Salmonella enterica I</name>
    <dbReference type="NCBI Taxonomy" id="59201"/>
    <lineage>
        <taxon>Bacteria</taxon>
        <taxon>Pseudomonadati</taxon>
        <taxon>Pseudomonadota</taxon>
        <taxon>Gammaproteobacteria</taxon>
        <taxon>Enterobacterales</taxon>
        <taxon>Enterobacteriaceae</taxon>
        <taxon>Salmonella</taxon>
    </lineage>
</organism>
<gene>
    <name evidence="1" type="ORF">NCTC8261_06579</name>
</gene>
<dbReference type="EMBL" id="UGXT01000002">
    <property type="protein sequence ID" value="SUH40198.1"/>
    <property type="molecule type" value="Genomic_DNA"/>
</dbReference>
<name>A0A379X2S5_SALET</name>
<dbReference type="Proteomes" id="UP000254712">
    <property type="component" value="Unassembled WGS sequence"/>
</dbReference>